<dbReference type="EMBL" id="ADBL01000018">
    <property type="status" value="NOT_ANNOTATED_CDS"/>
    <property type="molecule type" value="Genomic_DNA"/>
</dbReference>
<reference evidence="3" key="2">
    <citation type="submission" date="2010-05" db="EMBL/GenBank/DDBJ databases">
        <title>The genome sequence of Magnaporthe poae strain ATCC 64411.</title>
        <authorList>
            <person name="Ma L.-J."/>
            <person name="Dead R."/>
            <person name="Young S."/>
            <person name="Zeng Q."/>
            <person name="Koehrsen M."/>
            <person name="Alvarado L."/>
            <person name="Berlin A."/>
            <person name="Chapman S.B."/>
            <person name="Chen Z."/>
            <person name="Freedman E."/>
            <person name="Gellesch M."/>
            <person name="Goldberg J."/>
            <person name="Griggs A."/>
            <person name="Gujja S."/>
            <person name="Heilman E.R."/>
            <person name="Heiman D."/>
            <person name="Hepburn T."/>
            <person name="Howarth C."/>
            <person name="Jen D."/>
            <person name="Larson L."/>
            <person name="Mehta T."/>
            <person name="Neiman D."/>
            <person name="Pearson M."/>
            <person name="Roberts A."/>
            <person name="Saif S."/>
            <person name="Shea T."/>
            <person name="Shenoy N."/>
            <person name="Sisk P."/>
            <person name="Stolte C."/>
            <person name="Sykes S."/>
            <person name="Walk T."/>
            <person name="White J."/>
            <person name="Yandava C."/>
            <person name="Haas B."/>
            <person name="Nusbaum C."/>
            <person name="Birren B."/>
        </authorList>
    </citation>
    <scope>NUCLEOTIDE SEQUENCE [LARGE SCALE GENOMIC DNA]</scope>
    <source>
        <strain evidence="3">ATCC 64411 / 73-15</strain>
    </source>
</reference>
<dbReference type="VEuPathDB" id="FungiDB:MAPG_00088"/>
<dbReference type="Proteomes" id="UP000011715">
    <property type="component" value="Unassembled WGS sequence"/>
</dbReference>
<organism evidence="2 3">
    <name type="scientific">Magnaporthiopsis poae (strain ATCC 64411 / 73-15)</name>
    <name type="common">Kentucky bluegrass fungus</name>
    <name type="synonym">Magnaporthe poae</name>
    <dbReference type="NCBI Taxonomy" id="644358"/>
    <lineage>
        <taxon>Eukaryota</taxon>
        <taxon>Fungi</taxon>
        <taxon>Dikarya</taxon>
        <taxon>Ascomycota</taxon>
        <taxon>Pezizomycotina</taxon>
        <taxon>Sordariomycetes</taxon>
        <taxon>Sordariomycetidae</taxon>
        <taxon>Magnaporthales</taxon>
        <taxon>Magnaporthaceae</taxon>
        <taxon>Magnaporthiopsis</taxon>
    </lineage>
</organism>
<keyword evidence="3" id="KW-1185">Reference proteome</keyword>
<evidence type="ECO:0000313" key="1">
    <source>
        <dbReference type="EMBL" id="KLU80992.1"/>
    </source>
</evidence>
<reference evidence="2" key="4">
    <citation type="journal article" date="2015" name="G3 (Bethesda)">
        <title>Genome sequences of three phytopathogenic species of the Magnaporthaceae family of fungi.</title>
        <authorList>
            <person name="Okagaki L.H."/>
            <person name="Nunes C.C."/>
            <person name="Sailsbery J."/>
            <person name="Clay B."/>
            <person name="Brown D."/>
            <person name="John T."/>
            <person name="Oh Y."/>
            <person name="Young N."/>
            <person name="Fitzgerald M."/>
            <person name="Haas B.J."/>
            <person name="Zeng Q."/>
            <person name="Young S."/>
            <person name="Adiconis X."/>
            <person name="Fan L."/>
            <person name="Levin J.Z."/>
            <person name="Mitchell T.K."/>
            <person name="Okubara P.A."/>
            <person name="Farman M.L."/>
            <person name="Kohn L.M."/>
            <person name="Birren B."/>
            <person name="Ma L.-J."/>
            <person name="Dean R.A."/>
        </authorList>
    </citation>
    <scope>NUCLEOTIDE SEQUENCE</scope>
    <source>
        <strain evidence="2">ATCC 64411 / 73-15</strain>
    </source>
</reference>
<name>A0A0C4DK25_MAGP6</name>
<accession>A0A0C4DK25</accession>
<reference evidence="1" key="3">
    <citation type="submission" date="2011-03" db="EMBL/GenBank/DDBJ databases">
        <title>Annotation of Magnaporthe poae ATCC 64411.</title>
        <authorList>
            <person name="Ma L.-J."/>
            <person name="Dead R."/>
            <person name="Young S.K."/>
            <person name="Zeng Q."/>
            <person name="Gargeya S."/>
            <person name="Fitzgerald M."/>
            <person name="Haas B."/>
            <person name="Abouelleil A."/>
            <person name="Alvarado L."/>
            <person name="Arachchi H.M."/>
            <person name="Berlin A."/>
            <person name="Brown A."/>
            <person name="Chapman S.B."/>
            <person name="Chen Z."/>
            <person name="Dunbar C."/>
            <person name="Freedman E."/>
            <person name="Gearin G."/>
            <person name="Gellesch M."/>
            <person name="Goldberg J."/>
            <person name="Griggs A."/>
            <person name="Gujja S."/>
            <person name="Heiman D."/>
            <person name="Howarth C."/>
            <person name="Larson L."/>
            <person name="Lui A."/>
            <person name="MacDonald P.J.P."/>
            <person name="Mehta T."/>
            <person name="Montmayeur A."/>
            <person name="Murphy C."/>
            <person name="Neiman D."/>
            <person name="Pearson M."/>
            <person name="Priest M."/>
            <person name="Roberts A."/>
            <person name="Saif S."/>
            <person name="Shea T."/>
            <person name="Shenoy N."/>
            <person name="Sisk P."/>
            <person name="Stolte C."/>
            <person name="Sykes S."/>
            <person name="Yandava C."/>
            <person name="Wortman J."/>
            <person name="Nusbaum C."/>
            <person name="Birren B."/>
        </authorList>
    </citation>
    <scope>NUCLEOTIDE SEQUENCE</scope>
    <source>
        <strain evidence="1">ATCC 64411</strain>
    </source>
</reference>
<gene>
    <name evidence="1" type="ORF">MAPG_00088</name>
</gene>
<reference evidence="2" key="5">
    <citation type="submission" date="2015-06" db="UniProtKB">
        <authorList>
            <consortium name="EnsemblFungi"/>
        </authorList>
    </citation>
    <scope>IDENTIFICATION</scope>
    <source>
        <strain evidence="2">ATCC 64411</strain>
    </source>
</reference>
<reference evidence="1" key="1">
    <citation type="submission" date="2010-05" db="EMBL/GenBank/DDBJ databases">
        <title>The Genome Sequence of Magnaporthe poae strain ATCC 64411.</title>
        <authorList>
            <consortium name="The Broad Institute Genome Sequencing Platform"/>
            <consortium name="Broad Institute Genome Sequencing Center for Infectious Disease"/>
            <person name="Ma L.-J."/>
            <person name="Dead R."/>
            <person name="Young S."/>
            <person name="Zeng Q."/>
            <person name="Koehrsen M."/>
            <person name="Alvarado L."/>
            <person name="Berlin A."/>
            <person name="Chapman S.B."/>
            <person name="Chen Z."/>
            <person name="Freedman E."/>
            <person name="Gellesch M."/>
            <person name="Goldberg J."/>
            <person name="Griggs A."/>
            <person name="Gujja S."/>
            <person name="Heilman E.R."/>
            <person name="Heiman D."/>
            <person name="Hepburn T."/>
            <person name="Howarth C."/>
            <person name="Jen D."/>
            <person name="Larson L."/>
            <person name="Mehta T."/>
            <person name="Neiman D."/>
            <person name="Pearson M."/>
            <person name="Roberts A."/>
            <person name="Saif S."/>
            <person name="Shea T."/>
            <person name="Shenoy N."/>
            <person name="Sisk P."/>
            <person name="Stolte C."/>
            <person name="Sykes S."/>
            <person name="Walk T."/>
            <person name="White J."/>
            <person name="Yandava C."/>
            <person name="Haas B."/>
            <person name="Nusbaum C."/>
            <person name="Birren B."/>
        </authorList>
    </citation>
    <scope>NUCLEOTIDE SEQUENCE</scope>
    <source>
        <strain evidence="1">ATCC 64411</strain>
    </source>
</reference>
<evidence type="ECO:0000313" key="2">
    <source>
        <dbReference type="EnsemblFungi" id="MAPG_00088T0"/>
    </source>
</evidence>
<protein>
    <submittedName>
        <fullName evidence="1 2">Uncharacterized protein</fullName>
    </submittedName>
</protein>
<dbReference type="EMBL" id="GL876966">
    <property type="protein sequence ID" value="KLU80992.1"/>
    <property type="molecule type" value="Genomic_DNA"/>
</dbReference>
<dbReference type="AlphaFoldDB" id="A0A0C4DK25"/>
<sequence>MRPFDCSYLVSYLTRGSTLLTSEPPRPSFFYYFQSGSFKLFPNVTCSFATPLAGCHGCEGWRLSLLCVRDCIAHAPRFDMVDPPEHPRPRFKISPSLFFFFFISPNHLRRRNCVFRSSPDTPARQTNIMRTACLPPSRRHPLVPTRTLPGRAAHAVPSRPQLRIIRRTVWPQYHQDAEDQPAKKKKEKKKTSLCKLSAARANLSNHGSRADHCTFVHFDSRTHSRTETQKML</sequence>
<dbReference type="EnsemblFungi" id="MAPG_00088T0">
    <property type="protein sequence ID" value="MAPG_00088T0"/>
    <property type="gene ID" value="MAPG_00088"/>
</dbReference>
<proteinExistence type="predicted"/>
<evidence type="ECO:0000313" key="3">
    <source>
        <dbReference type="Proteomes" id="UP000011715"/>
    </source>
</evidence>